<dbReference type="Pfam" id="PF00497">
    <property type="entry name" value="SBP_bac_3"/>
    <property type="match status" value="1"/>
</dbReference>
<dbReference type="PANTHER" id="PTHR35936:SF17">
    <property type="entry name" value="ARGININE-BINDING EXTRACELLULAR PROTEIN ARTP"/>
    <property type="match status" value="1"/>
</dbReference>
<dbReference type="Proteomes" id="UP000243591">
    <property type="component" value="Chromosome"/>
</dbReference>
<evidence type="ECO:0000259" key="4">
    <source>
        <dbReference type="SMART" id="SM00079"/>
    </source>
</evidence>
<dbReference type="SUPFAM" id="SSF53850">
    <property type="entry name" value="Periplasmic binding protein-like II"/>
    <property type="match status" value="1"/>
</dbReference>
<dbReference type="InterPro" id="IPR001638">
    <property type="entry name" value="Solute-binding_3/MltF_N"/>
</dbReference>
<dbReference type="OrthoDB" id="8613538at2"/>
<dbReference type="STRING" id="2756.BFR44_00450"/>
<dbReference type="GO" id="GO:0015276">
    <property type="term" value="F:ligand-gated monoatomic ion channel activity"/>
    <property type="evidence" value="ECO:0007669"/>
    <property type="project" value="InterPro"/>
</dbReference>
<dbReference type="EMBL" id="CP023483">
    <property type="protein sequence ID" value="ATF27206.1"/>
    <property type="molecule type" value="Genomic_DNA"/>
</dbReference>
<evidence type="ECO:0000256" key="1">
    <source>
        <dbReference type="ARBA" id="ARBA00022729"/>
    </source>
</evidence>
<feature type="domain" description="Solute-binding protein family 3/N-terminal" evidence="3">
    <location>
        <begin position="38"/>
        <end position="262"/>
    </location>
</feature>
<dbReference type="KEGG" id="bths:CNY62_03430"/>
<dbReference type="GO" id="GO:0016020">
    <property type="term" value="C:membrane"/>
    <property type="evidence" value="ECO:0007669"/>
    <property type="project" value="InterPro"/>
</dbReference>
<dbReference type="InterPro" id="IPR001320">
    <property type="entry name" value="Iontro_rcpt_C"/>
</dbReference>
<gene>
    <name evidence="5" type="ORF">CNY62_03430</name>
</gene>
<dbReference type="AlphaFoldDB" id="A0A291KJL6"/>
<proteinExistence type="predicted"/>
<keyword evidence="1 2" id="KW-0732">Signal</keyword>
<evidence type="ECO:0000313" key="5">
    <source>
        <dbReference type="EMBL" id="ATF27206.1"/>
    </source>
</evidence>
<protein>
    <submittedName>
        <fullName evidence="5">ABC transporter substrate-binding protein</fullName>
    </submittedName>
</protein>
<dbReference type="Gene3D" id="3.40.190.10">
    <property type="entry name" value="Periplasmic binding protein-like II"/>
    <property type="match status" value="2"/>
</dbReference>
<dbReference type="SMART" id="SM00079">
    <property type="entry name" value="PBPe"/>
    <property type="match status" value="1"/>
</dbReference>
<organism evidence="5 6">
    <name type="scientific">Brochothrix thermosphacta</name>
    <name type="common">Microbacterium thermosphactum</name>
    <dbReference type="NCBI Taxonomy" id="2756"/>
    <lineage>
        <taxon>Bacteria</taxon>
        <taxon>Bacillati</taxon>
        <taxon>Bacillota</taxon>
        <taxon>Bacilli</taxon>
        <taxon>Bacillales</taxon>
        <taxon>Listeriaceae</taxon>
        <taxon>Brochothrix</taxon>
    </lineage>
</organism>
<evidence type="ECO:0000313" key="6">
    <source>
        <dbReference type="Proteomes" id="UP000243591"/>
    </source>
</evidence>
<keyword evidence="6" id="KW-1185">Reference proteome</keyword>
<feature type="signal peptide" evidence="2">
    <location>
        <begin position="1"/>
        <end position="19"/>
    </location>
</feature>
<dbReference type="PANTHER" id="PTHR35936">
    <property type="entry name" value="MEMBRANE-BOUND LYTIC MUREIN TRANSGLYCOSYLASE F"/>
    <property type="match status" value="1"/>
</dbReference>
<dbReference type="SMART" id="SM00062">
    <property type="entry name" value="PBPb"/>
    <property type="match status" value="1"/>
</dbReference>
<evidence type="ECO:0000259" key="3">
    <source>
        <dbReference type="SMART" id="SM00062"/>
    </source>
</evidence>
<sequence length="264" mass="29110">MKMKKIVLILMMASLFVLAACGANADAPTKKDDNGKKTLVMGTSADYPPFESVDTKTNKIVGFDIDVANYITKKLGYNLEVKDQKFGGLIAALNQDSIDFVMSGMVKNEERAKQVDFSDVYYTSHQVILVPKDSKIKTAADLKGKKVGVQIGSTQATLAEDLSKKYPMDIEQWDKVNEMVEAMAGNKLDAIVTVDTVAFGYTNDSDRLAQFNIKDDSVVTGDPMSIAFPKGSKLTAEFNKELKKMEENGELDKFVKKWIETSGK</sequence>
<accession>A0A291KJL6</accession>
<evidence type="ECO:0000256" key="2">
    <source>
        <dbReference type="SAM" id="SignalP"/>
    </source>
</evidence>
<feature type="domain" description="Ionotropic glutamate receptor C-terminal" evidence="4">
    <location>
        <begin position="38"/>
        <end position="261"/>
    </location>
</feature>
<dbReference type="PROSITE" id="PS51257">
    <property type="entry name" value="PROKAR_LIPOPROTEIN"/>
    <property type="match status" value="1"/>
</dbReference>
<feature type="chain" id="PRO_5039631526" evidence="2">
    <location>
        <begin position="20"/>
        <end position="264"/>
    </location>
</feature>
<name>A0A291KJL6_BROTH</name>
<reference evidence="5 6" key="1">
    <citation type="submission" date="2017-09" db="EMBL/GenBank/DDBJ databases">
        <title>Complete Genome Sequences of Two Strains of the Meat Spoilage Bacterium Brochothrix thermosphacta Isolated from Ground Chicken.</title>
        <authorList>
            <person name="Paoli G.C."/>
            <person name="Wijey C."/>
            <person name="Chen C.-Y."/>
            <person name="Nguyen L."/>
            <person name="Yan X."/>
            <person name="Irwin P.L."/>
        </authorList>
    </citation>
    <scope>NUCLEOTIDE SEQUENCE [LARGE SCALE GENOMIC DNA]</scope>
    <source>
        <strain evidence="5 6">BI</strain>
    </source>
</reference>